<dbReference type="GO" id="GO:0008168">
    <property type="term" value="F:methyltransferase activity"/>
    <property type="evidence" value="ECO:0007669"/>
    <property type="project" value="UniProtKB-KW"/>
</dbReference>
<comment type="caution">
    <text evidence="2">The sequence shown here is derived from an EMBL/GenBank/DDBJ whole genome shotgun (WGS) entry which is preliminary data.</text>
</comment>
<dbReference type="InterPro" id="IPR029063">
    <property type="entry name" value="SAM-dependent_MTases_sf"/>
</dbReference>
<evidence type="ECO:0000313" key="2">
    <source>
        <dbReference type="EMBL" id="MPQ44968.1"/>
    </source>
</evidence>
<proteinExistence type="predicted"/>
<organism evidence="2 3">
    <name type="scientific">Clostridium tarantellae</name>
    <dbReference type="NCBI Taxonomy" id="39493"/>
    <lineage>
        <taxon>Bacteria</taxon>
        <taxon>Bacillati</taxon>
        <taxon>Bacillota</taxon>
        <taxon>Clostridia</taxon>
        <taxon>Eubacteriales</taxon>
        <taxon>Clostridiaceae</taxon>
        <taxon>Clostridium</taxon>
    </lineage>
</organism>
<keyword evidence="2" id="KW-0808">Transferase</keyword>
<evidence type="ECO:0000259" key="1">
    <source>
        <dbReference type="Pfam" id="PF01170"/>
    </source>
</evidence>
<dbReference type="SUPFAM" id="SSF53335">
    <property type="entry name" value="S-adenosyl-L-methionine-dependent methyltransferases"/>
    <property type="match status" value="1"/>
</dbReference>
<sequence>MKRYAVLANPGHNRIYFDTALKIAVSELEAIANAYNMEISNIEEGNMGLPASICFSTNRELNEEDFKALGFSSIYYALFEMIEGGLLRPIAVPDFHTFPESMVQILKYNGKTNEQFTRLMVNLALSACETGSKKITLLDPMCGKGTTLYEGFIRGFDVIGIEINSQWTQEIQTYVVRYLKEGKYKHKAEKSKKSDSKGKKIASIFTLTSAVDKKDFNSGEVQTFQLYNSDTRKANLLIKKKSCDIIISDLPYGVQHGSKSDKNSMMERSPLELLNKAIPAWHNALKAKGSLVLSYNEFTMKYDDIAIALEKNGFKVLDESPYNNYLHRVDQSINRNLIVAIKA</sequence>
<keyword evidence="2" id="KW-0489">Methyltransferase</keyword>
<dbReference type="Gene3D" id="3.40.50.150">
    <property type="entry name" value="Vaccinia Virus protein VP39"/>
    <property type="match status" value="1"/>
</dbReference>
<dbReference type="GO" id="GO:0032259">
    <property type="term" value="P:methylation"/>
    <property type="evidence" value="ECO:0007669"/>
    <property type="project" value="UniProtKB-KW"/>
</dbReference>
<gene>
    <name evidence="2" type="ORF">GBZ86_14660</name>
</gene>
<accession>A0A6I1MR73</accession>
<keyword evidence="3" id="KW-1185">Reference proteome</keyword>
<feature type="domain" description="Ribosomal RNA large subunit methyltransferase K/L-like methyltransferase" evidence="1">
    <location>
        <begin position="113"/>
        <end position="266"/>
    </location>
</feature>
<dbReference type="RefSeq" id="WP_152891876.1">
    <property type="nucleotide sequence ID" value="NZ_WHJC01000376.1"/>
</dbReference>
<dbReference type="Proteomes" id="UP000430345">
    <property type="component" value="Unassembled WGS sequence"/>
</dbReference>
<dbReference type="InterPro" id="IPR000241">
    <property type="entry name" value="RlmKL-like_Mtase"/>
</dbReference>
<reference evidence="2 3" key="1">
    <citation type="submission" date="2019-10" db="EMBL/GenBank/DDBJ databases">
        <title>The Genome Sequence of Clostridium tarantellae Isolated from Fish Brain.</title>
        <authorList>
            <person name="Bano L."/>
            <person name="Kiel M."/>
            <person name="Sales G."/>
            <person name="Doxey A.C."/>
            <person name="Mansfield M.J."/>
            <person name="Schiavone M."/>
            <person name="Rossetto O."/>
            <person name="Pirazzini M."/>
            <person name="Dobrindt U."/>
            <person name="Montecucco C."/>
        </authorList>
    </citation>
    <scope>NUCLEOTIDE SEQUENCE [LARGE SCALE GENOMIC DNA]</scope>
    <source>
        <strain evidence="2 3">DSM 3997</strain>
    </source>
</reference>
<dbReference type="Pfam" id="PF01170">
    <property type="entry name" value="UPF0020"/>
    <property type="match status" value="1"/>
</dbReference>
<dbReference type="OrthoDB" id="1637728at2"/>
<protein>
    <submittedName>
        <fullName evidence="2">DNA methylase</fullName>
    </submittedName>
</protein>
<dbReference type="EMBL" id="WHJC01000376">
    <property type="protein sequence ID" value="MPQ44968.1"/>
    <property type="molecule type" value="Genomic_DNA"/>
</dbReference>
<name>A0A6I1MR73_9CLOT</name>
<dbReference type="AlphaFoldDB" id="A0A6I1MR73"/>
<evidence type="ECO:0000313" key="3">
    <source>
        <dbReference type="Proteomes" id="UP000430345"/>
    </source>
</evidence>